<name>A0A392N7P8_9FABA</name>
<dbReference type="EMBL" id="LXQA010029121">
    <property type="protein sequence ID" value="MCH95165.1"/>
    <property type="molecule type" value="Genomic_DNA"/>
</dbReference>
<keyword evidence="2" id="KW-1185">Reference proteome</keyword>
<comment type="caution">
    <text evidence="1">The sequence shown here is derived from an EMBL/GenBank/DDBJ whole genome shotgun (WGS) entry which is preliminary data.</text>
</comment>
<evidence type="ECO:0000313" key="2">
    <source>
        <dbReference type="Proteomes" id="UP000265520"/>
    </source>
</evidence>
<evidence type="ECO:0000313" key="1">
    <source>
        <dbReference type="EMBL" id="MCH95165.1"/>
    </source>
</evidence>
<reference evidence="1 2" key="1">
    <citation type="journal article" date="2018" name="Front. Plant Sci.">
        <title>Red Clover (Trifolium pratense) and Zigzag Clover (T. medium) - A Picture of Genomic Similarities and Differences.</title>
        <authorList>
            <person name="Dluhosova J."/>
            <person name="Istvanek J."/>
            <person name="Nedelnik J."/>
            <person name="Repkova J."/>
        </authorList>
    </citation>
    <scope>NUCLEOTIDE SEQUENCE [LARGE SCALE GENOMIC DNA]</scope>
    <source>
        <strain evidence="2">cv. 10/8</strain>
        <tissue evidence="1">Leaf</tissue>
    </source>
</reference>
<dbReference type="Proteomes" id="UP000265520">
    <property type="component" value="Unassembled WGS sequence"/>
</dbReference>
<sequence length="43" mass="5034">MRIKLSYCKTDDQITDVLAKPLNIEKFKDMGKMLNLFSLENLD</sequence>
<accession>A0A392N7P8</accession>
<protein>
    <submittedName>
        <fullName evidence="1">Uncharacterized protein</fullName>
    </submittedName>
</protein>
<gene>
    <name evidence="1" type="ORF">A2U01_0016139</name>
</gene>
<proteinExistence type="predicted"/>
<organism evidence="1 2">
    <name type="scientific">Trifolium medium</name>
    <dbReference type="NCBI Taxonomy" id="97028"/>
    <lineage>
        <taxon>Eukaryota</taxon>
        <taxon>Viridiplantae</taxon>
        <taxon>Streptophyta</taxon>
        <taxon>Embryophyta</taxon>
        <taxon>Tracheophyta</taxon>
        <taxon>Spermatophyta</taxon>
        <taxon>Magnoliopsida</taxon>
        <taxon>eudicotyledons</taxon>
        <taxon>Gunneridae</taxon>
        <taxon>Pentapetalae</taxon>
        <taxon>rosids</taxon>
        <taxon>fabids</taxon>
        <taxon>Fabales</taxon>
        <taxon>Fabaceae</taxon>
        <taxon>Papilionoideae</taxon>
        <taxon>50 kb inversion clade</taxon>
        <taxon>NPAAA clade</taxon>
        <taxon>Hologalegina</taxon>
        <taxon>IRL clade</taxon>
        <taxon>Trifolieae</taxon>
        <taxon>Trifolium</taxon>
    </lineage>
</organism>
<dbReference type="AlphaFoldDB" id="A0A392N7P8"/>